<accession>A0ABR7VKC2</accession>
<gene>
    <name evidence="1" type="ORF">IC602_07105</name>
</gene>
<dbReference type="Proteomes" id="UP000621631">
    <property type="component" value="Unassembled WGS sequence"/>
</dbReference>
<evidence type="ECO:0000313" key="2">
    <source>
        <dbReference type="Proteomes" id="UP000621631"/>
    </source>
</evidence>
<name>A0ABR7VKC2_VIRHA</name>
<reference evidence="1 2" key="1">
    <citation type="submission" date="2020-09" db="EMBL/GenBank/DDBJ databases">
        <title>Draft Genome Sequences of Oil-Oxidizing Bacteria Halomonas titanicae, Marinobacter lutaoensis, and Virgibacillus halodenitrificans Isolated from Highly Saline Environments.</title>
        <authorList>
            <person name="Grouzdev D.S."/>
            <person name="Sokolova D.S."/>
            <person name="Semenova E.M."/>
            <person name="Borzenkov I.A."/>
            <person name="Bidzhieva S.K."/>
            <person name="Poltaraus A.B."/>
            <person name="Nazina T.N."/>
        </authorList>
    </citation>
    <scope>NUCLEOTIDE SEQUENCE [LARGE SCALE GENOMIC DNA]</scope>
    <source>
        <strain evidence="1 2">VKM B-3472D</strain>
    </source>
</reference>
<evidence type="ECO:0000313" key="1">
    <source>
        <dbReference type="EMBL" id="MBD1222370.1"/>
    </source>
</evidence>
<evidence type="ECO:0008006" key="3">
    <source>
        <dbReference type="Google" id="ProtNLM"/>
    </source>
</evidence>
<dbReference type="RefSeq" id="WP_160803945.1">
    <property type="nucleotide sequence ID" value="NZ_JACWEZ010000003.1"/>
</dbReference>
<keyword evidence="2" id="KW-1185">Reference proteome</keyword>
<dbReference type="EMBL" id="JACWEZ010000003">
    <property type="protein sequence ID" value="MBD1222370.1"/>
    <property type="molecule type" value="Genomic_DNA"/>
</dbReference>
<dbReference type="InterPro" id="IPR045633">
    <property type="entry name" value="DUF6414"/>
</dbReference>
<dbReference type="Pfam" id="PF19952">
    <property type="entry name" value="DUF6414"/>
    <property type="match status" value="1"/>
</dbReference>
<protein>
    <recommendedName>
        <fullName evidence="3">ATPase dynein-related AAA domain-containing protein</fullName>
    </recommendedName>
</protein>
<proteinExistence type="predicted"/>
<sequence>MVDNLFRDFIYLDTERLKSIVAQLNQGLIENTSKTVTQTDGDKISGGIDFLKMLKIGGESSFLWQDQATESHTLHDYLYNLAETSLEEKELLIKIPGDIEKEDLLNPSEESRKLTTTSFILVKGKSFINDFAYLSSILDNLDEILKSIITGEQSSNKNFEKSSDKERNKIVKDRIKEYNLPNDLKKAIQTFLDNFYKDRLVIKSVPFFDKPNFRFVGTLNPINLRENIENIIFKYGTAPQEDWYMFAQVASIPHSTENKVDVSYNQNQIEKALQQVFEALRDFEKAGFSISFPEIAVTPIAIYRQ</sequence>
<comment type="caution">
    <text evidence="1">The sequence shown here is derived from an EMBL/GenBank/DDBJ whole genome shotgun (WGS) entry which is preliminary data.</text>
</comment>
<organism evidence="1 2">
    <name type="scientific">Virgibacillus halodenitrificans</name>
    <name type="common">Bacillus halodenitrificans</name>
    <dbReference type="NCBI Taxonomy" id="1482"/>
    <lineage>
        <taxon>Bacteria</taxon>
        <taxon>Bacillati</taxon>
        <taxon>Bacillota</taxon>
        <taxon>Bacilli</taxon>
        <taxon>Bacillales</taxon>
        <taxon>Bacillaceae</taxon>
        <taxon>Virgibacillus</taxon>
    </lineage>
</organism>